<name>A0ABN9SGW8_9DINO</name>
<evidence type="ECO:0000256" key="1">
    <source>
        <dbReference type="SAM" id="Phobius"/>
    </source>
</evidence>
<organism evidence="2 3">
    <name type="scientific">Prorocentrum cordatum</name>
    <dbReference type="NCBI Taxonomy" id="2364126"/>
    <lineage>
        <taxon>Eukaryota</taxon>
        <taxon>Sar</taxon>
        <taxon>Alveolata</taxon>
        <taxon>Dinophyceae</taxon>
        <taxon>Prorocentrales</taxon>
        <taxon>Prorocentraceae</taxon>
        <taxon>Prorocentrum</taxon>
    </lineage>
</organism>
<accession>A0ABN9SGW8</accession>
<comment type="caution">
    <text evidence="2">The sequence shown here is derived from an EMBL/GenBank/DDBJ whole genome shotgun (WGS) entry which is preliminary data.</text>
</comment>
<keyword evidence="1" id="KW-0472">Membrane</keyword>
<keyword evidence="3" id="KW-1185">Reference proteome</keyword>
<feature type="transmembrane region" description="Helical" evidence="1">
    <location>
        <begin position="59"/>
        <end position="80"/>
    </location>
</feature>
<evidence type="ECO:0000313" key="2">
    <source>
        <dbReference type="EMBL" id="CAK0830263.1"/>
    </source>
</evidence>
<evidence type="ECO:0000313" key="3">
    <source>
        <dbReference type="Proteomes" id="UP001189429"/>
    </source>
</evidence>
<dbReference type="EMBL" id="CAUYUJ010010787">
    <property type="protein sequence ID" value="CAK0830263.1"/>
    <property type="molecule type" value="Genomic_DNA"/>
</dbReference>
<dbReference type="PANTHER" id="PTHR40849:SF2">
    <property type="entry name" value="RGS DOMAIN-CONTAINING PROTEIN"/>
    <property type="match status" value="1"/>
</dbReference>
<feature type="non-terminal residue" evidence="2">
    <location>
        <position position="1"/>
    </location>
</feature>
<feature type="transmembrane region" description="Helical" evidence="1">
    <location>
        <begin position="21"/>
        <end position="39"/>
    </location>
</feature>
<gene>
    <name evidence="2" type="ORF">PCOR1329_LOCUS28954</name>
</gene>
<dbReference type="PANTHER" id="PTHR40849">
    <property type="entry name" value="C2 CALCIUM-DEPENDENT MEMBRANE TARGETING"/>
    <property type="match status" value="1"/>
</dbReference>
<dbReference type="Proteomes" id="UP001189429">
    <property type="component" value="Unassembled WGS sequence"/>
</dbReference>
<keyword evidence="1" id="KW-1133">Transmembrane helix</keyword>
<protein>
    <submittedName>
        <fullName evidence="2">Uncharacterized protein</fullName>
    </submittedName>
</protein>
<proteinExistence type="predicted"/>
<sequence>DDSLVPERAPVGGSLSRLFRYDMVCFSVTLFLLVAVSWRTSGLNFDSPEFVANMMWTEIFYSVCMLPFMVMKIPLLFSVVTHGDPTGFNKHGACVAWAIPPIRKKHKSTREKFRDWRRDVKHITRSKRAGGEKPPEEVAGQIGDFTVGLWYAAMEGHLDEGAEEAPVVMAAEPHLLLNAWDRF</sequence>
<reference evidence="2" key="1">
    <citation type="submission" date="2023-10" db="EMBL/GenBank/DDBJ databases">
        <authorList>
            <person name="Chen Y."/>
            <person name="Shah S."/>
            <person name="Dougan E. K."/>
            <person name="Thang M."/>
            <person name="Chan C."/>
        </authorList>
    </citation>
    <scope>NUCLEOTIDE SEQUENCE [LARGE SCALE GENOMIC DNA]</scope>
</reference>
<keyword evidence="1" id="KW-0812">Transmembrane</keyword>